<proteinExistence type="predicted"/>
<dbReference type="RefSeq" id="WP_209366082.1">
    <property type="nucleotide sequence ID" value="NZ_CP046956.1"/>
</dbReference>
<dbReference type="Pfam" id="PF00188">
    <property type="entry name" value="CAP"/>
    <property type="match status" value="1"/>
</dbReference>
<feature type="region of interest" description="Disordered" evidence="1">
    <location>
        <begin position="73"/>
        <end position="156"/>
    </location>
</feature>
<keyword evidence="5" id="KW-1185">Reference proteome</keyword>
<dbReference type="Gene3D" id="3.40.33.10">
    <property type="entry name" value="CAP"/>
    <property type="match status" value="1"/>
</dbReference>
<feature type="compositionally biased region" description="Low complexity" evidence="1">
    <location>
        <begin position="117"/>
        <end position="139"/>
    </location>
</feature>
<reference evidence="4 5" key="1">
    <citation type="submission" date="2019-12" db="EMBL/GenBank/DDBJ databases">
        <title>The whole genome sequencing of a strain isolated from a Mars analog, Dalangtan Playa.</title>
        <authorList>
            <person name="Huang T."/>
        </authorList>
    </citation>
    <scope>NUCLEOTIDE SEQUENCE [LARGE SCALE GENOMIC DNA]</scope>
    <source>
        <strain evidence="4 5">DP4-553-S</strain>
    </source>
</reference>
<dbReference type="CDD" id="cd05379">
    <property type="entry name" value="CAP_bacterial"/>
    <property type="match status" value="1"/>
</dbReference>
<feature type="domain" description="SCP" evidence="3">
    <location>
        <begin position="165"/>
        <end position="277"/>
    </location>
</feature>
<evidence type="ECO:0000256" key="2">
    <source>
        <dbReference type="SAM" id="SignalP"/>
    </source>
</evidence>
<evidence type="ECO:0000256" key="1">
    <source>
        <dbReference type="SAM" id="MobiDB-lite"/>
    </source>
</evidence>
<feature type="compositionally biased region" description="Polar residues" evidence="1">
    <location>
        <begin position="147"/>
        <end position="156"/>
    </location>
</feature>
<feature type="chain" id="PRO_5047191896" description="SCP domain-containing protein" evidence="2">
    <location>
        <begin position="28"/>
        <end position="280"/>
    </location>
</feature>
<gene>
    <name evidence="4" type="ORF">ERJ70_17700</name>
</gene>
<dbReference type="EMBL" id="CP046956">
    <property type="protein sequence ID" value="QTN00959.1"/>
    <property type="molecule type" value="Genomic_DNA"/>
</dbReference>
<keyword evidence="2" id="KW-0732">Signal</keyword>
<dbReference type="Proteomes" id="UP000665043">
    <property type="component" value="Chromosome"/>
</dbReference>
<feature type="compositionally biased region" description="Low complexity" evidence="1">
    <location>
        <begin position="73"/>
        <end position="88"/>
    </location>
</feature>
<dbReference type="PANTHER" id="PTHR31157:SF1">
    <property type="entry name" value="SCP DOMAIN-CONTAINING PROTEIN"/>
    <property type="match status" value="1"/>
</dbReference>
<feature type="signal peptide" evidence="2">
    <location>
        <begin position="1"/>
        <end position="27"/>
    </location>
</feature>
<dbReference type="InterPro" id="IPR014044">
    <property type="entry name" value="CAP_dom"/>
</dbReference>
<feature type="compositionally biased region" description="Basic and acidic residues" evidence="1">
    <location>
        <begin position="104"/>
        <end position="113"/>
    </location>
</feature>
<organism evidence="4 5">
    <name type="scientific">Sediminibacillus dalangtanensis</name>
    <dbReference type="NCBI Taxonomy" id="2729421"/>
    <lineage>
        <taxon>Bacteria</taxon>
        <taxon>Bacillati</taxon>
        <taxon>Bacillota</taxon>
        <taxon>Bacilli</taxon>
        <taxon>Bacillales</taxon>
        <taxon>Bacillaceae</taxon>
        <taxon>Sediminibacillus</taxon>
    </lineage>
</organism>
<dbReference type="NCBIfam" id="TIGR02909">
    <property type="entry name" value="spore_YkwD"/>
    <property type="match status" value="1"/>
</dbReference>
<accession>A0ABX7VWR2</accession>
<evidence type="ECO:0000259" key="3">
    <source>
        <dbReference type="Pfam" id="PF00188"/>
    </source>
</evidence>
<dbReference type="PANTHER" id="PTHR31157">
    <property type="entry name" value="SCP DOMAIN-CONTAINING PROTEIN"/>
    <property type="match status" value="1"/>
</dbReference>
<sequence>MFKKVTMVTGISAALLFGGAFSSSVDAHANNADNQQGKSYQVYYSVNSYNGKLSQEDIQSMIDKYFSNYKWNQKQQQAPAKQEQAQPQKAEEPKQQEQTNEQPAEQKEQESADQKQQAEAPSNEQAEQAQAPQQNNNEATAEESKQEQTQNAGQELSQFEQEVVELTNQERAKQGLDPLEIDTELSKVAREKSADMARNGYFDHNSPTYGSPFDMMKQFGISYNTAGENIAKGQRTPEEVVNAWMNSEGHRENILNGNFTHIGVGYVENGNVWTQQFIGK</sequence>
<name>A0ABX7VWR2_9BACI</name>
<evidence type="ECO:0000313" key="5">
    <source>
        <dbReference type="Proteomes" id="UP000665043"/>
    </source>
</evidence>
<protein>
    <recommendedName>
        <fullName evidence="3">SCP domain-containing protein</fullName>
    </recommendedName>
</protein>
<dbReference type="InterPro" id="IPR014258">
    <property type="entry name" value="CAP_domain_YkwD-like"/>
</dbReference>
<dbReference type="InterPro" id="IPR035940">
    <property type="entry name" value="CAP_sf"/>
</dbReference>
<evidence type="ECO:0000313" key="4">
    <source>
        <dbReference type="EMBL" id="QTN00959.1"/>
    </source>
</evidence>
<dbReference type="SUPFAM" id="SSF55797">
    <property type="entry name" value="PR-1-like"/>
    <property type="match status" value="1"/>
</dbReference>